<name>A0A3G2L7E8_9FLAO</name>
<dbReference type="Gene3D" id="3.30.1330.60">
    <property type="entry name" value="OmpA-like domain"/>
    <property type="match status" value="1"/>
</dbReference>
<reference evidence="3 4" key="1">
    <citation type="submission" date="2018-08" db="EMBL/GenBank/DDBJ databases">
        <title>The reduced genetic potential of extracellular carbohydrate catabolism in Euzebyella marina RN62, a Flavobacteriia bacterium isolated from the hadal water.</title>
        <authorList>
            <person name="Xue C."/>
        </authorList>
    </citation>
    <scope>NUCLEOTIDE SEQUENCE [LARGE SCALE GENOMIC DNA]</scope>
    <source>
        <strain evidence="3 4">RN62</strain>
    </source>
</reference>
<dbReference type="SUPFAM" id="SSF103088">
    <property type="entry name" value="OmpA-like"/>
    <property type="match status" value="1"/>
</dbReference>
<gene>
    <name evidence="3" type="ORF">D1013_12745</name>
</gene>
<keyword evidence="1" id="KW-0175">Coiled coil</keyword>
<feature type="signal peptide" evidence="2">
    <location>
        <begin position="1"/>
        <end position="20"/>
    </location>
</feature>
<keyword evidence="4" id="KW-1185">Reference proteome</keyword>
<evidence type="ECO:0000313" key="3">
    <source>
        <dbReference type="EMBL" id="AYN68178.1"/>
    </source>
</evidence>
<accession>A0A3G2L7E8</accession>
<dbReference type="RefSeq" id="WP_121849193.1">
    <property type="nucleotide sequence ID" value="NZ_CP032050.1"/>
</dbReference>
<proteinExistence type="predicted"/>
<sequence length="255" mass="27529">MKRNLLASILLVFTVISVQAQRKSDLIAEIDQLKNELDSVNNELLETKKTERIAVAKAESFESQVNELQDANNTLMANMKSFAEVSNKNSNIVTSAMASLEAKENQLKSIKDAISSNDSTAIVVLTNVKQTMGENAKISVSNGGVVISSDLNSLFGSDTGDQLTAEGGSWTEKVAQILAANPKTSVTVEGLSMTGDIHIPAQQALSVARKLKEAGVEAERVSSLGRDGNLKEGIQVNIHPAYDQFYLMAREEMKN</sequence>
<dbReference type="EMBL" id="CP032050">
    <property type="protein sequence ID" value="AYN68178.1"/>
    <property type="molecule type" value="Genomic_DNA"/>
</dbReference>
<evidence type="ECO:0000256" key="1">
    <source>
        <dbReference type="SAM" id="Coils"/>
    </source>
</evidence>
<feature type="chain" id="PRO_5017955370" description="OmpA-like domain-containing protein" evidence="2">
    <location>
        <begin position="21"/>
        <end position="255"/>
    </location>
</feature>
<dbReference type="KEGG" id="emar:D1013_12745"/>
<dbReference type="OrthoDB" id="1427661at2"/>
<organism evidence="3 4">
    <name type="scientific">Euzebyella marina</name>
    <dbReference type="NCBI Taxonomy" id="1761453"/>
    <lineage>
        <taxon>Bacteria</taxon>
        <taxon>Pseudomonadati</taxon>
        <taxon>Bacteroidota</taxon>
        <taxon>Flavobacteriia</taxon>
        <taxon>Flavobacteriales</taxon>
        <taxon>Flavobacteriaceae</taxon>
        <taxon>Euzebyella</taxon>
    </lineage>
</organism>
<dbReference type="AlphaFoldDB" id="A0A3G2L7E8"/>
<protein>
    <recommendedName>
        <fullName evidence="5">OmpA-like domain-containing protein</fullName>
    </recommendedName>
</protein>
<evidence type="ECO:0008006" key="5">
    <source>
        <dbReference type="Google" id="ProtNLM"/>
    </source>
</evidence>
<evidence type="ECO:0000256" key="2">
    <source>
        <dbReference type="SAM" id="SignalP"/>
    </source>
</evidence>
<keyword evidence="2" id="KW-0732">Signal</keyword>
<evidence type="ECO:0000313" key="4">
    <source>
        <dbReference type="Proteomes" id="UP000276309"/>
    </source>
</evidence>
<feature type="coiled-coil region" evidence="1">
    <location>
        <begin position="16"/>
        <end position="78"/>
    </location>
</feature>
<dbReference type="Proteomes" id="UP000276309">
    <property type="component" value="Chromosome"/>
</dbReference>
<dbReference type="InterPro" id="IPR036737">
    <property type="entry name" value="OmpA-like_sf"/>
</dbReference>